<reference evidence="2" key="1">
    <citation type="submission" date="2024-06" db="EMBL/GenBank/DDBJ databases">
        <title>The genome sequences of Kitasatospora sp. strain HUAS MG31.</title>
        <authorList>
            <person name="Mo P."/>
        </authorList>
    </citation>
    <scope>NUCLEOTIDE SEQUENCE</scope>
    <source>
        <strain evidence="2">HUAS MG31</strain>
    </source>
</reference>
<proteinExistence type="predicted"/>
<dbReference type="AlphaFoldDB" id="A0AAU8K5K4"/>
<organism evidence="2">
    <name type="scientific">Kitasatospora camelliae</name>
    <dbReference type="NCBI Taxonomy" id="3156397"/>
    <lineage>
        <taxon>Bacteria</taxon>
        <taxon>Bacillati</taxon>
        <taxon>Actinomycetota</taxon>
        <taxon>Actinomycetes</taxon>
        <taxon>Kitasatosporales</taxon>
        <taxon>Streptomycetaceae</taxon>
        <taxon>Kitasatospora</taxon>
    </lineage>
</organism>
<dbReference type="SUPFAM" id="SSF54427">
    <property type="entry name" value="NTF2-like"/>
    <property type="match status" value="1"/>
</dbReference>
<dbReference type="RefSeq" id="WP_354644231.1">
    <property type="nucleotide sequence ID" value="NZ_CP159872.1"/>
</dbReference>
<protein>
    <submittedName>
        <fullName evidence="2">Nuclear transport factor 2 family protein</fullName>
    </submittedName>
</protein>
<evidence type="ECO:0000313" key="2">
    <source>
        <dbReference type="EMBL" id="XCM83296.1"/>
    </source>
</evidence>
<feature type="domain" description="SnoaL-like" evidence="1">
    <location>
        <begin position="5"/>
        <end position="140"/>
    </location>
</feature>
<sequence>MTTQADHQEIGALVHRLFQALDAREFTSGWARPYFTEDARMETPIGADRGAAAVRAAEVALGRFDRTQHMASGIIVEPRGESGEDSEHGATARWNALMVHVHPEAVLKERGPDAAPLFTVGGVYEADLRRTPDGWRFSRMAVRAVWTDGQPPQLMAPGAEGRPAAGV</sequence>
<dbReference type="EMBL" id="CP159872">
    <property type="protein sequence ID" value="XCM83296.1"/>
    <property type="molecule type" value="Genomic_DNA"/>
</dbReference>
<evidence type="ECO:0000259" key="1">
    <source>
        <dbReference type="Pfam" id="PF13577"/>
    </source>
</evidence>
<dbReference type="Pfam" id="PF13577">
    <property type="entry name" value="SnoaL_4"/>
    <property type="match status" value="1"/>
</dbReference>
<dbReference type="Gene3D" id="3.10.450.50">
    <property type="match status" value="1"/>
</dbReference>
<gene>
    <name evidence="2" type="ORF">ABWK59_32405</name>
</gene>
<name>A0AAU8K5K4_9ACTN</name>
<dbReference type="KEGG" id="kcm:ABWK59_32405"/>
<dbReference type="InterPro" id="IPR037401">
    <property type="entry name" value="SnoaL-like"/>
</dbReference>
<dbReference type="InterPro" id="IPR032710">
    <property type="entry name" value="NTF2-like_dom_sf"/>
</dbReference>
<accession>A0AAU8K5K4</accession>